<accession>A9GXU5</accession>
<evidence type="ECO:0000313" key="4">
    <source>
        <dbReference type="Proteomes" id="UP000002139"/>
    </source>
</evidence>
<feature type="compositionally biased region" description="Basic and acidic residues" evidence="1">
    <location>
        <begin position="106"/>
        <end position="118"/>
    </location>
</feature>
<feature type="region of interest" description="Disordered" evidence="1">
    <location>
        <begin position="91"/>
        <end position="118"/>
    </location>
</feature>
<evidence type="ECO:0000313" key="3">
    <source>
        <dbReference type="EMBL" id="CAN97144.1"/>
    </source>
</evidence>
<dbReference type="EMBL" id="AM746676">
    <property type="protein sequence ID" value="CAN97144.1"/>
    <property type="molecule type" value="Genomic_DNA"/>
</dbReference>
<feature type="domain" description="PilZ" evidence="2">
    <location>
        <begin position="247"/>
        <end position="344"/>
    </location>
</feature>
<gene>
    <name evidence="3" type="ordered locus">sce6975</name>
</gene>
<keyword evidence="4" id="KW-1185">Reference proteome</keyword>
<dbReference type="Gene3D" id="2.40.10.220">
    <property type="entry name" value="predicted glycosyltransferase like domains"/>
    <property type="match status" value="1"/>
</dbReference>
<dbReference type="GO" id="GO:0035438">
    <property type="term" value="F:cyclic-di-GMP binding"/>
    <property type="evidence" value="ECO:0007669"/>
    <property type="project" value="InterPro"/>
</dbReference>
<feature type="compositionally biased region" description="Basic and acidic residues" evidence="1">
    <location>
        <begin position="228"/>
        <end position="250"/>
    </location>
</feature>
<reference evidence="3 4" key="1">
    <citation type="journal article" date="2007" name="Nat. Biotechnol.">
        <title>Complete genome sequence of the myxobacterium Sorangium cellulosum.</title>
        <authorList>
            <person name="Schneiker S."/>
            <person name="Perlova O."/>
            <person name="Kaiser O."/>
            <person name="Gerth K."/>
            <person name="Alici A."/>
            <person name="Altmeyer M.O."/>
            <person name="Bartels D."/>
            <person name="Bekel T."/>
            <person name="Beyer S."/>
            <person name="Bode E."/>
            <person name="Bode H.B."/>
            <person name="Bolten C.J."/>
            <person name="Choudhuri J.V."/>
            <person name="Doss S."/>
            <person name="Elnakady Y.A."/>
            <person name="Frank B."/>
            <person name="Gaigalat L."/>
            <person name="Goesmann A."/>
            <person name="Groeger C."/>
            <person name="Gross F."/>
            <person name="Jelsbak L."/>
            <person name="Jelsbak L."/>
            <person name="Kalinowski J."/>
            <person name="Kegler C."/>
            <person name="Knauber T."/>
            <person name="Konietzny S."/>
            <person name="Kopp M."/>
            <person name="Krause L."/>
            <person name="Krug D."/>
            <person name="Linke B."/>
            <person name="Mahmud T."/>
            <person name="Martinez-Arias R."/>
            <person name="McHardy A.C."/>
            <person name="Merai M."/>
            <person name="Meyer F."/>
            <person name="Mormann S."/>
            <person name="Munoz-Dorado J."/>
            <person name="Perez J."/>
            <person name="Pradella S."/>
            <person name="Rachid S."/>
            <person name="Raddatz G."/>
            <person name="Rosenau F."/>
            <person name="Rueckert C."/>
            <person name="Sasse F."/>
            <person name="Scharfe M."/>
            <person name="Schuster S.C."/>
            <person name="Suen G."/>
            <person name="Treuner-Lange A."/>
            <person name="Velicer G.J."/>
            <person name="Vorholter F.-J."/>
            <person name="Weissman K.J."/>
            <person name="Welch R.D."/>
            <person name="Wenzel S.C."/>
            <person name="Whitworth D.E."/>
            <person name="Wilhelm S."/>
            <person name="Wittmann C."/>
            <person name="Bloecker H."/>
            <person name="Puehler A."/>
            <person name="Mueller R."/>
        </authorList>
    </citation>
    <scope>NUCLEOTIDE SEQUENCE [LARGE SCALE GENOMIC DNA]</scope>
    <source>
        <strain evidence="4">So ce56</strain>
    </source>
</reference>
<feature type="region of interest" description="Disordered" evidence="1">
    <location>
        <begin position="184"/>
        <end position="254"/>
    </location>
</feature>
<name>A9GXU5_SORC5</name>
<dbReference type="SUPFAM" id="SSF141371">
    <property type="entry name" value="PilZ domain-like"/>
    <property type="match status" value="1"/>
</dbReference>
<dbReference type="AlphaFoldDB" id="A9GXU5"/>
<organism evidence="3 4">
    <name type="scientific">Sorangium cellulosum (strain So ce56)</name>
    <name type="common">Polyangium cellulosum (strain So ce56)</name>
    <dbReference type="NCBI Taxonomy" id="448385"/>
    <lineage>
        <taxon>Bacteria</taxon>
        <taxon>Pseudomonadati</taxon>
        <taxon>Myxococcota</taxon>
        <taxon>Polyangia</taxon>
        <taxon>Polyangiales</taxon>
        <taxon>Polyangiaceae</taxon>
        <taxon>Sorangium</taxon>
    </lineage>
</organism>
<evidence type="ECO:0000259" key="2">
    <source>
        <dbReference type="Pfam" id="PF07238"/>
    </source>
</evidence>
<protein>
    <submittedName>
        <fullName evidence="3">Exported protein</fullName>
    </submittedName>
</protein>
<dbReference type="KEGG" id="scl:sce6975"/>
<feature type="region of interest" description="Disordered" evidence="1">
    <location>
        <begin position="27"/>
        <end position="55"/>
    </location>
</feature>
<proteinExistence type="predicted"/>
<dbReference type="InterPro" id="IPR009875">
    <property type="entry name" value="PilZ_domain"/>
</dbReference>
<sequence length="354" mass="38636">MRQGSPCRPTTFTYLAPAFAISAAAPVTRGRPRASSATPLHRKQETSSQPCSIARRRISHTRRGWPAAVDARDTGSREIVERDDGPAFSGEIGGVRAASRCSPRGGDGRESAGARAGERSAPPLEAHHLLHHRLALLGDRALLRRAVGAVLTDLLLLASDLDRLELVDLVIAFPARGHRHTFLSPGQHIAPIPRAPRSRPGAASGPRGDRARRRERTAGLARPMFGPDEPRDLGSPRHEDTKEAPMDRRQGARAQVDFPVSALVDGHRHRCRAIDLSPTGMVVERAPALAGRALPAVTPFELDLGVGRPIRLRARPVWDRDNLLAVRFVVMSDADRLTIAEHLDQRAHRHEPLH</sequence>
<dbReference type="Proteomes" id="UP000002139">
    <property type="component" value="Chromosome"/>
</dbReference>
<dbReference type="Pfam" id="PF07238">
    <property type="entry name" value="PilZ"/>
    <property type="match status" value="1"/>
</dbReference>
<dbReference type="HOGENOM" id="CLU_782796_0_0_7"/>
<evidence type="ECO:0000256" key="1">
    <source>
        <dbReference type="SAM" id="MobiDB-lite"/>
    </source>
</evidence>